<sequence>MYYLSTRNSNCKVTAAQAIAQGISREGGLFVPENLPKISLDDISAMLGTSYNDKAKTVLSKFLTDFTEEELNYCVDSAYTDKKFDTANISEIAKVGEQAYLLELWHGPTCAFKDMALQLLPYLLTTSAKKTAPDKEIVVLVATSGDTGKAALEGFKDVPKTKMLVFYPEHGVSNMQKLQMTTQEGSNVSVCAIKGNFDDAQSGVKKIFTDPVIAEELKKNNQMFSSANSINWGRLVPQIVYYIAAYATMVERDEIKLGDKLNVCVPTGNFGNILAAYYAKNMGLPIGKLICASNKNKVLTDFISTGVYDKNREFYATASPSMDILISSNLERLLYDLCGRDDKVISDWFAKLSKDGKYQVGADVKAKLQSDFYGGFCDDGATRETIGETFKKFGYLCDTHTAVAVKVYNDYCAKTGDTTKTIIASTASPYKFTENVLKSITKEQLPSDDFAQVEMLESLSKMTPPESLLALKNKKVRFNDSITKDQMVDKVKEMLQ</sequence>
<dbReference type="Gene3D" id="3.90.1380.10">
    <property type="entry name" value="Threonine synthase, N-terminal domain"/>
    <property type="match status" value="1"/>
</dbReference>
<evidence type="ECO:0000256" key="12">
    <source>
        <dbReference type="PIRSR" id="PIRSR604450-51"/>
    </source>
</evidence>
<evidence type="ECO:0000256" key="9">
    <source>
        <dbReference type="ARBA" id="ARBA00022898"/>
    </source>
</evidence>
<keyword evidence="15" id="KW-0456">Lyase</keyword>
<dbReference type="GO" id="GO:0009088">
    <property type="term" value="P:threonine biosynthetic process"/>
    <property type="evidence" value="ECO:0007669"/>
    <property type="project" value="UniProtKB-UniRule"/>
</dbReference>
<dbReference type="InterPro" id="IPR029144">
    <property type="entry name" value="Thr_synth_N"/>
</dbReference>
<evidence type="ECO:0000313" key="15">
    <source>
        <dbReference type="EMBL" id="MBC8558835.1"/>
    </source>
</evidence>
<dbReference type="SUPFAM" id="SSF53686">
    <property type="entry name" value="Tryptophan synthase beta subunit-like PLP-dependent enzymes"/>
    <property type="match status" value="1"/>
</dbReference>
<dbReference type="InterPro" id="IPR001926">
    <property type="entry name" value="TrpB-like_PALP"/>
</dbReference>
<evidence type="ECO:0000256" key="1">
    <source>
        <dbReference type="ARBA" id="ARBA00001933"/>
    </source>
</evidence>
<evidence type="ECO:0000256" key="11">
    <source>
        <dbReference type="NCBIfam" id="TIGR00260"/>
    </source>
</evidence>
<feature type="domain" description="Tryptophan synthase beta chain-like PALP" evidence="13">
    <location>
        <begin position="94"/>
        <end position="338"/>
    </location>
</feature>
<dbReference type="EMBL" id="JACRSV010000001">
    <property type="protein sequence ID" value="MBC8558835.1"/>
    <property type="molecule type" value="Genomic_DNA"/>
</dbReference>
<keyword evidence="7" id="KW-0028">Amino-acid biosynthesis</keyword>
<dbReference type="Proteomes" id="UP000610760">
    <property type="component" value="Unassembled WGS sequence"/>
</dbReference>
<dbReference type="GO" id="GO:0030170">
    <property type="term" value="F:pyridoxal phosphate binding"/>
    <property type="evidence" value="ECO:0007669"/>
    <property type="project" value="InterPro"/>
</dbReference>
<protein>
    <recommendedName>
        <fullName evidence="6 11">Threonine synthase</fullName>
        <ecNumber evidence="5 11">4.2.3.1</ecNumber>
    </recommendedName>
</protein>
<dbReference type="InterPro" id="IPR004450">
    <property type="entry name" value="Thr_synthase-like"/>
</dbReference>
<reference evidence="15" key="1">
    <citation type="submission" date="2020-08" db="EMBL/GenBank/DDBJ databases">
        <title>Genome public.</title>
        <authorList>
            <person name="Liu C."/>
            <person name="Sun Q."/>
        </authorList>
    </citation>
    <scope>NUCLEOTIDE SEQUENCE</scope>
    <source>
        <strain evidence="15">NSJ-33</strain>
    </source>
</reference>
<dbReference type="PANTHER" id="PTHR43515">
    <property type="entry name" value="THREONINE SYNTHASE-LIKE 1"/>
    <property type="match status" value="1"/>
</dbReference>
<dbReference type="EC" id="4.2.3.1" evidence="5 11"/>
<dbReference type="PROSITE" id="PS00165">
    <property type="entry name" value="DEHYDRATASE_SER_THR"/>
    <property type="match status" value="1"/>
</dbReference>
<dbReference type="InterPro" id="IPR000634">
    <property type="entry name" value="Ser/Thr_deHydtase_PyrdxlP-BS"/>
</dbReference>
<keyword evidence="16" id="KW-1185">Reference proteome</keyword>
<evidence type="ECO:0000256" key="10">
    <source>
        <dbReference type="ARBA" id="ARBA00049144"/>
    </source>
</evidence>
<comment type="catalytic activity">
    <reaction evidence="10">
        <text>O-phospho-L-homoserine + H2O = L-threonine + phosphate</text>
        <dbReference type="Rhea" id="RHEA:10840"/>
        <dbReference type="ChEBI" id="CHEBI:15377"/>
        <dbReference type="ChEBI" id="CHEBI:43474"/>
        <dbReference type="ChEBI" id="CHEBI:57590"/>
        <dbReference type="ChEBI" id="CHEBI:57926"/>
        <dbReference type="EC" id="4.2.3.1"/>
    </reaction>
</comment>
<dbReference type="GO" id="GO:0004795">
    <property type="term" value="F:threonine synthase activity"/>
    <property type="evidence" value="ECO:0007669"/>
    <property type="project" value="UniProtKB-UniRule"/>
</dbReference>
<evidence type="ECO:0000256" key="8">
    <source>
        <dbReference type="ARBA" id="ARBA00022697"/>
    </source>
</evidence>
<evidence type="ECO:0000256" key="4">
    <source>
        <dbReference type="ARBA" id="ARBA00005517"/>
    </source>
</evidence>
<comment type="cofactor">
    <cofactor evidence="1 12">
        <name>pyridoxal 5'-phosphate</name>
        <dbReference type="ChEBI" id="CHEBI:597326"/>
    </cofactor>
</comment>
<feature type="domain" description="Threonine synthase N-terminal" evidence="14">
    <location>
        <begin position="3"/>
        <end position="79"/>
    </location>
</feature>
<evidence type="ECO:0000313" key="16">
    <source>
        <dbReference type="Proteomes" id="UP000610760"/>
    </source>
</evidence>
<dbReference type="Pfam" id="PF00291">
    <property type="entry name" value="PALP"/>
    <property type="match status" value="1"/>
</dbReference>
<dbReference type="PANTHER" id="PTHR43515:SF1">
    <property type="entry name" value="THREONINE SYNTHASE-LIKE 1"/>
    <property type="match status" value="1"/>
</dbReference>
<dbReference type="CDD" id="cd01560">
    <property type="entry name" value="Thr-synth_2"/>
    <property type="match status" value="1"/>
</dbReference>
<evidence type="ECO:0000256" key="5">
    <source>
        <dbReference type="ARBA" id="ARBA00013028"/>
    </source>
</evidence>
<dbReference type="InterPro" id="IPR036052">
    <property type="entry name" value="TrpB-like_PALP_sf"/>
</dbReference>
<keyword evidence="9 12" id="KW-0663">Pyridoxal phosphate</keyword>
<keyword evidence="8" id="KW-0791">Threonine biosynthesis</keyword>
<dbReference type="GO" id="GO:0005737">
    <property type="term" value="C:cytoplasm"/>
    <property type="evidence" value="ECO:0007669"/>
    <property type="project" value="TreeGrafter"/>
</dbReference>
<dbReference type="NCBIfam" id="TIGR00260">
    <property type="entry name" value="thrC"/>
    <property type="match status" value="1"/>
</dbReference>
<organism evidence="15 16">
    <name type="scientific">Fumia xinanensis</name>
    <dbReference type="NCBI Taxonomy" id="2763659"/>
    <lineage>
        <taxon>Bacteria</taxon>
        <taxon>Bacillati</taxon>
        <taxon>Bacillota</taxon>
        <taxon>Clostridia</taxon>
        <taxon>Eubacteriales</taxon>
        <taxon>Oscillospiraceae</taxon>
        <taxon>Fumia</taxon>
    </lineage>
</organism>
<dbReference type="Pfam" id="PF14821">
    <property type="entry name" value="Thr_synth_N"/>
    <property type="match status" value="1"/>
</dbReference>
<dbReference type="AlphaFoldDB" id="A0A926E3H1"/>
<comment type="pathway">
    <text evidence="3">Amino-acid biosynthesis; L-threonine biosynthesis; L-threonine from L-aspartate: step 5/5.</text>
</comment>
<proteinExistence type="inferred from homology"/>
<dbReference type="InterPro" id="IPR037158">
    <property type="entry name" value="Thr_synth_N_sf"/>
</dbReference>
<dbReference type="Gene3D" id="3.40.50.1100">
    <property type="match status" value="2"/>
</dbReference>
<dbReference type="RefSeq" id="WP_249293732.1">
    <property type="nucleotide sequence ID" value="NZ_JACRSV010000001.1"/>
</dbReference>
<comment type="function">
    <text evidence="2">Catalyzes the gamma-elimination of phosphate from L-phosphohomoserine and the beta-addition of water to produce L-threonine.</text>
</comment>
<evidence type="ECO:0000256" key="7">
    <source>
        <dbReference type="ARBA" id="ARBA00022605"/>
    </source>
</evidence>
<evidence type="ECO:0000259" key="14">
    <source>
        <dbReference type="Pfam" id="PF14821"/>
    </source>
</evidence>
<gene>
    <name evidence="15" type="ORF">H8710_02000</name>
</gene>
<comment type="caution">
    <text evidence="15">The sequence shown here is derived from an EMBL/GenBank/DDBJ whole genome shotgun (WGS) entry which is preliminary data.</text>
</comment>
<comment type="similarity">
    <text evidence="4">Belongs to the threonine synthase family.</text>
</comment>
<feature type="modified residue" description="N6-(pyridoxal phosphate)lysine" evidence="12">
    <location>
        <position position="113"/>
    </location>
</feature>
<evidence type="ECO:0000259" key="13">
    <source>
        <dbReference type="Pfam" id="PF00291"/>
    </source>
</evidence>
<evidence type="ECO:0000256" key="3">
    <source>
        <dbReference type="ARBA" id="ARBA00004979"/>
    </source>
</evidence>
<accession>A0A926E3H1</accession>
<evidence type="ECO:0000256" key="6">
    <source>
        <dbReference type="ARBA" id="ARBA00018679"/>
    </source>
</evidence>
<name>A0A926E3H1_9FIRM</name>
<dbReference type="Pfam" id="PF24857">
    <property type="entry name" value="THR4_C"/>
    <property type="match status" value="1"/>
</dbReference>
<evidence type="ECO:0000256" key="2">
    <source>
        <dbReference type="ARBA" id="ARBA00003648"/>
    </source>
</evidence>